<dbReference type="PROSITE" id="PS51375">
    <property type="entry name" value="PPR"/>
    <property type="match status" value="5"/>
</dbReference>
<dbReference type="Pfam" id="PF13041">
    <property type="entry name" value="PPR_2"/>
    <property type="match status" value="2"/>
</dbReference>
<feature type="repeat" description="PPR" evidence="3">
    <location>
        <begin position="249"/>
        <end position="283"/>
    </location>
</feature>
<dbReference type="InterPro" id="IPR011990">
    <property type="entry name" value="TPR-like_helical_dom_sf"/>
</dbReference>
<organism evidence="5 6">
    <name type="scientific">Dorcoceras hygrometricum</name>
    <dbReference type="NCBI Taxonomy" id="472368"/>
    <lineage>
        <taxon>Eukaryota</taxon>
        <taxon>Viridiplantae</taxon>
        <taxon>Streptophyta</taxon>
        <taxon>Embryophyta</taxon>
        <taxon>Tracheophyta</taxon>
        <taxon>Spermatophyta</taxon>
        <taxon>Magnoliopsida</taxon>
        <taxon>eudicotyledons</taxon>
        <taxon>Gunneridae</taxon>
        <taxon>Pentapetalae</taxon>
        <taxon>asterids</taxon>
        <taxon>lamiids</taxon>
        <taxon>Lamiales</taxon>
        <taxon>Gesneriaceae</taxon>
        <taxon>Didymocarpoideae</taxon>
        <taxon>Trichosporeae</taxon>
        <taxon>Loxocarpinae</taxon>
        <taxon>Dorcoceras</taxon>
    </lineage>
</organism>
<keyword evidence="6" id="KW-1185">Reference proteome</keyword>
<feature type="repeat" description="PPR" evidence="3">
    <location>
        <begin position="195"/>
        <end position="229"/>
    </location>
</feature>
<dbReference type="PANTHER" id="PTHR47926">
    <property type="entry name" value="PENTATRICOPEPTIDE REPEAT-CONTAINING PROTEIN"/>
    <property type="match status" value="1"/>
</dbReference>
<reference evidence="5 6" key="1">
    <citation type="journal article" date="2015" name="Proc. Natl. Acad. Sci. U.S.A.">
        <title>The resurrection genome of Boea hygrometrica: A blueprint for survival of dehydration.</title>
        <authorList>
            <person name="Xiao L."/>
            <person name="Yang G."/>
            <person name="Zhang L."/>
            <person name="Yang X."/>
            <person name="Zhao S."/>
            <person name="Ji Z."/>
            <person name="Zhou Q."/>
            <person name="Hu M."/>
            <person name="Wang Y."/>
            <person name="Chen M."/>
            <person name="Xu Y."/>
            <person name="Jin H."/>
            <person name="Xiao X."/>
            <person name="Hu G."/>
            <person name="Bao F."/>
            <person name="Hu Y."/>
            <person name="Wan P."/>
            <person name="Li L."/>
            <person name="Deng X."/>
            <person name="Kuang T."/>
            <person name="Xiang C."/>
            <person name="Zhu J.K."/>
            <person name="Oliver M.J."/>
            <person name="He Y."/>
        </authorList>
    </citation>
    <scope>NUCLEOTIDE SEQUENCE [LARGE SCALE GENOMIC DNA]</scope>
    <source>
        <strain evidence="6">cv. XS01</strain>
    </source>
</reference>
<feature type="domain" description="DYW" evidence="4">
    <location>
        <begin position="464"/>
        <end position="556"/>
    </location>
</feature>
<dbReference type="PANTHER" id="PTHR47926:SF433">
    <property type="entry name" value="PENTATRICOPEPTIDE REPEAT-CONTAINING PROTEIN"/>
    <property type="match status" value="1"/>
</dbReference>
<dbReference type="GO" id="GO:0009451">
    <property type="term" value="P:RNA modification"/>
    <property type="evidence" value="ECO:0007669"/>
    <property type="project" value="InterPro"/>
</dbReference>
<proteinExistence type="inferred from homology"/>
<dbReference type="Proteomes" id="UP000250235">
    <property type="component" value="Unassembled WGS sequence"/>
</dbReference>
<dbReference type="FunFam" id="1.25.40.10:FF:000031">
    <property type="entry name" value="Pentatricopeptide repeat-containing protein mitochondrial"/>
    <property type="match status" value="1"/>
</dbReference>
<comment type="similarity">
    <text evidence="1">Belongs to the PPR family. PCMP-H subfamily.</text>
</comment>
<dbReference type="GO" id="GO:0003723">
    <property type="term" value="F:RNA binding"/>
    <property type="evidence" value="ECO:0007669"/>
    <property type="project" value="InterPro"/>
</dbReference>
<evidence type="ECO:0000259" key="4">
    <source>
        <dbReference type="Pfam" id="PF14432"/>
    </source>
</evidence>
<dbReference type="Pfam" id="PF01535">
    <property type="entry name" value="PPR"/>
    <property type="match status" value="8"/>
</dbReference>
<gene>
    <name evidence="5" type="ORF">F511_10619</name>
</gene>
<dbReference type="EMBL" id="KQ995661">
    <property type="protein sequence ID" value="KZV46514.1"/>
    <property type="molecule type" value="Genomic_DNA"/>
</dbReference>
<dbReference type="InterPro" id="IPR002885">
    <property type="entry name" value="PPR_rpt"/>
</dbReference>
<dbReference type="FunFam" id="1.25.40.10:FF:000316">
    <property type="entry name" value="Pentatricopeptide repeat-containing protein"/>
    <property type="match status" value="1"/>
</dbReference>
<protein>
    <submittedName>
        <fullName evidence="5">Pentatricopeptide repeat-containing protein</fullName>
    </submittedName>
</protein>
<evidence type="ECO:0000313" key="5">
    <source>
        <dbReference type="EMBL" id="KZV46514.1"/>
    </source>
</evidence>
<dbReference type="InterPro" id="IPR032867">
    <property type="entry name" value="DYW_dom"/>
</dbReference>
<name>A0A2Z7CPG4_9LAMI</name>
<dbReference type="FunFam" id="1.25.40.10:FF:000125">
    <property type="entry name" value="Pentatricopeptide repeat-containing protein"/>
    <property type="match status" value="1"/>
</dbReference>
<dbReference type="Gene3D" id="1.25.40.10">
    <property type="entry name" value="Tetratricopeptide repeat domain"/>
    <property type="match status" value="4"/>
</dbReference>
<keyword evidence="2" id="KW-0677">Repeat</keyword>
<evidence type="ECO:0000313" key="6">
    <source>
        <dbReference type="Proteomes" id="UP000250235"/>
    </source>
</evidence>
<feature type="repeat" description="PPR" evidence="3">
    <location>
        <begin position="71"/>
        <end position="105"/>
    </location>
</feature>
<dbReference type="AlphaFoldDB" id="A0A2Z7CPG4"/>
<dbReference type="OrthoDB" id="185373at2759"/>
<dbReference type="Pfam" id="PF14432">
    <property type="entry name" value="DYW_deaminase"/>
    <property type="match status" value="1"/>
</dbReference>
<dbReference type="GO" id="GO:0008270">
    <property type="term" value="F:zinc ion binding"/>
    <property type="evidence" value="ECO:0007669"/>
    <property type="project" value="InterPro"/>
</dbReference>
<dbReference type="InterPro" id="IPR046960">
    <property type="entry name" value="PPR_At4g14850-like_plant"/>
</dbReference>
<sequence>MRFIRQLQTTFTRSYRSRTRIHAHTTALPERRNNNVTDSDVVKCNIAITDYMRNGQCNAALCLFNSMPRKTSVSYNTMISGYLSNSKFNLAQKLFDVMPQRDLVSWNVMLTGHIKNNNLGAARLFFDEMPAKDVVSWNAMLSGYAQNGLVHEARRIFDLMPEKNEISWNGILAAYVQNGMIEQARRLFDSKEKWAVVSWNCLMGGYLKRKRMVEAREIFDRMPERDEVSWNTMITCCAQNGKLDEARRNISSWNTIITGYSQNGDIAHARSLFDRMHNRDCISWAAIIAGYAQSGDSEEAIRMFVEMKRDGERINRSAFTSVLSTCSDVAAFMLGKQIHGRVIKAGFEFGCYVGNALLAMYCRCGSIVEAHEVFMGIEHRDIVSWNTIIIGYSRHGFSKEALEHFDAMKEARIQPDEVTMIPGYSWVEVQNKIHTFSVGDFAHPESEIILAFLEELDLRMKLDGYISTTKLVLHDVEEEEKQQMLKYHSEKLAVAYGIIKTPKGRPLHVFKNLRVCEDCHTAIKHMAKITERLIILRDPNRFHHFNGGECNCGDYW</sequence>
<accession>A0A2Z7CPG4</accession>
<feature type="repeat" description="PPR" evidence="3">
    <location>
        <begin position="133"/>
        <end position="167"/>
    </location>
</feature>
<evidence type="ECO:0000256" key="2">
    <source>
        <dbReference type="ARBA" id="ARBA00022737"/>
    </source>
</evidence>
<feature type="repeat" description="PPR" evidence="3">
    <location>
        <begin position="381"/>
        <end position="415"/>
    </location>
</feature>
<dbReference type="GO" id="GO:0048731">
    <property type="term" value="P:system development"/>
    <property type="evidence" value="ECO:0007669"/>
    <property type="project" value="UniProtKB-ARBA"/>
</dbReference>
<evidence type="ECO:0000256" key="1">
    <source>
        <dbReference type="ARBA" id="ARBA00006643"/>
    </source>
</evidence>
<dbReference type="NCBIfam" id="TIGR00756">
    <property type="entry name" value="PPR"/>
    <property type="match status" value="9"/>
</dbReference>
<evidence type="ECO:0000256" key="3">
    <source>
        <dbReference type="PROSITE-ProRule" id="PRU00708"/>
    </source>
</evidence>